<evidence type="ECO:0000256" key="1">
    <source>
        <dbReference type="ARBA" id="ARBA00010062"/>
    </source>
</evidence>
<evidence type="ECO:0000313" key="4">
    <source>
        <dbReference type="EMBL" id="EKX98595.1"/>
    </source>
</evidence>
<evidence type="ECO:0000256" key="2">
    <source>
        <dbReference type="ARBA" id="ARBA00022729"/>
    </source>
</evidence>
<comment type="similarity">
    <text evidence="1">Belongs to the leucine-binding protein family.</text>
</comment>
<dbReference type="CDD" id="cd00118">
    <property type="entry name" value="LysM"/>
    <property type="match status" value="1"/>
</dbReference>
<dbReference type="Gene3D" id="3.10.350.10">
    <property type="entry name" value="LysM domain"/>
    <property type="match status" value="1"/>
</dbReference>
<dbReference type="InterPro" id="IPR028081">
    <property type="entry name" value="Leu-bd"/>
</dbReference>
<dbReference type="Pfam" id="PF01476">
    <property type="entry name" value="LysM"/>
    <property type="match status" value="1"/>
</dbReference>
<dbReference type="EMBL" id="AMEP01000109">
    <property type="protein sequence ID" value="EKX98595.1"/>
    <property type="molecule type" value="Genomic_DNA"/>
</dbReference>
<comment type="caution">
    <text evidence="4">The sequence shown here is derived from an EMBL/GenBank/DDBJ whole genome shotgun (WGS) entry which is preliminary data.</text>
</comment>
<organism evidence="4 5">
    <name type="scientific">Hoylesella saccharolytica F0055</name>
    <dbReference type="NCBI Taxonomy" id="1127699"/>
    <lineage>
        <taxon>Bacteria</taxon>
        <taxon>Pseudomonadati</taxon>
        <taxon>Bacteroidota</taxon>
        <taxon>Bacteroidia</taxon>
        <taxon>Bacteroidales</taxon>
        <taxon>Prevotellaceae</taxon>
        <taxon>Hoylesella</taxon>
    </lineage>
</organism>
<dbReference type="Proteomes" id="UP000010433">
    <property type="component" value="Unassembled WGS sequence"/>
</dbReference>
<gene>
    <name evidence="4" type="ORF">HMPREF9151_01937</name>
</gene>
<evidence type="ECO:0000313" key="5">
    <source>
        <dbReference type="Proteomes" id="UP000010433"/>
    </source>
</evidence>
<protein>
    <submittedName>
        <fullName evidence="4">LysM domain protein</fullName>
    </submittedName>
</protein>
<proteinExistence type="inferred from homology"/>
<dbReference type="Gene3D" id="3.40.50.2300">
    <property type="match status" value="2"/>
</dbReference>
<dbReference type="SMART" id="SM00257">
    <property type="entry name" value="LysM"/>
    <property type="match status" value="1"/>
</dbReference>
<dbReference type="Pfam" id="PF13458">
    <property type="entry name" value="Peripla_BP_6"/>
    <property type="match status" value="1"/>
</dbReference>
<sequence>MKTTIKRIFTCLLLVVLTVGMPIEAQTGKWREMYQVKKKDTLYRIAKNYGITLEELIEANPDMKMEGYELKRGDYIFIPYAKTEVKPQAAATPTKSAGDVQKKIIRVGVMLPLHQDNGDGKRMIEYYRGLLMGCDSLKRQGISVDVRAWNVSMDADIRQTLLDPAARNRDIIFGPLYSAQVRPLANFCKTEGIKLVIPFSISSDEVARNSQIFQVYRSADDLNNATFDAFLERFSGQHVIFIDCNDSTSRKGVFTSGLRSRLDARGVKYSITNLKSSEEMFARAFSRTQPNVVVLNSGRSPELNVALAKINGLTANSSGIMVSLFGYTEWLMYTKQNLNNFFKYNTYIPTTFYYNPLSAATRQLENHYHKWFGVPMQSSLPRFALTGYDHAQFFLRGLHRLGSAFMGAKAQNSYTALQSPLVFRRVGSGGMQNSEFMLIHYTPERKIEALSY</sequence>
<dbReference type="InterPro" id="IPR036779">
    <property type="entry name" value="LysM_dom_sf"/>
</dbReference>
<dbReference type="InterPro" id="IPR018392">
    <property type="entry name" value="LysM"/>
</dbReference>
<dbReference type="SUPFAM" id="SSF54106">
    <property type="entry name" value="LysM domain"/>
    <property type="match status" value="1"/>
</dbReference>
<evidence type="ECO:0000259" key="3">
    <source>
        <dbReference type="PROSITE" id="PS51782"/>
    </source>
</evidence>
<name>L1N5E7_9BACT</name>
<dbReference type="RefSeq" id="WP_009163244.1">
    <property type="nucleotide sequence ID" value="NZ_KB291008.1"/>
</dbReference>
<dbReference type="PROSITE" id="PS51782">
    <property type="entry name" value="LYSM"/>
    <property type="match status" value="1"/>
</dbReference>
<dbReference type="SUPFAM" id="SSF53822">
    <property type="entry name" value="Periplasmic binding protein-like I"/>
    <property type="match status" value="1"/>
</dbReference>
<keyword evidence="5" id="KW-1185">Reference proteome</keyword>
<dbReference type="HOGENOM" id="CLU_028261_1_0_10"/>
<dbReference type="STRING" id="1127699.HMPREF9151_01937"/>
<feature type="domain" description="LysM" evidence="3">
    <location>
        <begin position="32"/>
        <end position="78"/>
    </location>
</feature>
<dbReference type="AlphaFoldDB" id="L1N5E7"/>
<reference evidence="4 5" key="1">
    <citation type="submission" date="2012-05" db="EMBL/GenBank/DDBJ databases">
        <authorList>
            <person name="Weinstock G."/>
            <person name="Sodergren E."/>
            <person name="Lobos E.A."/>
            <person name="Fulton L."/>
            <person name="Fulton R."/>
            <person name="Courtney L."/>
            <person name="Fronick C."/>
            <person name="O'Laughlin M."/>
            <person name="Godfrey J."/>
            <person name="Wilson R.M."/>
            <person name="Miner T."/>
            <person name="Farmer C."/>
            <person name="Delehaunty K."/>
            <person name="Cordes M."/>
            <person name="Minx P."/>
            <person name="Tomlinson C."/>
            <person name="Chen J."/>
            <person name="Wollam A."/>
            <person name="Pepin K.H."/>
            <person name="Bhonagiri V."/>
            <person name="Zhang X."/>
            <person name="Suruliraj S."/>
            <person name="Warren W."/>
            <person name="Mitreva M."/>
            <person name="Mardis E.R."/>
            <person name="Wilson R.K."/>
        </authorList>
    </citation>
    <scope>NUCLEOTIDE SEQUENCE [LARGE SCALE GENOMIC DNA]</scope>
    <source>
        <strain evidence="4 5">F0055</strain>
    </source>
</reference>
<accession>L1N5E7</accession>
<keyword evidence="2" id="KW-0732">Signal</keyword>
<dbReference type="OrthoDB" id="2149800at2"/>
<dbReference type="PATRIC" id="fig|1127699.3.peg.1777"/>
<dbReference type="InterPro" id="IPR028082">
    <property type="entry name" value="Peripla_BP_I"/>
</dbReference>